<dbReference type="AlphaFoldDB" id="A0A565BWP9"/>
<dbReference type="EMBL" id="CABITT030000005">
    <property type="protein sequence ID" value="VVB05822.1"/>
    <property type="molecule type" value="Genomic_DNA"/>
</dbReference>
<dbReference type="Pfam" id="PF00425">
    <property type="entry name" value="Chorismate_bind"/>
    <property type="match status" value="1"/>
</dbReference>
<protein>
    <recommendedName>
        <fullName evidence="1">Chorismate-utilising enzyme C-terminal domain-containing protein</fullName>
    </recommendedName>
</protein>
<dbReference type="InterPro" id="IPR005801">
    <property type="entry name" value="ADC_synthase"/>
</dbReference>
<dbReference type="PANTHER" id="PTHR11236:SF33">
    <property type="entry name" value="ANTHRANILATE SYNTHASE ALPHA SUBUNIT 1, CHLOROPLASTIC-RELATED"/>
    <property type="match status" value="1"/>
</dbReference>
<evidence type="ECO:0000313" key="2">
    <source>
        <dbReference type="EMBL" id="VVB05822.1"/>
    </source>
</evidence>
<dbReference type="Gene3D" id="3.60.120.10">
    <property type="entry name" value="Anthranilate synthase"/>
    <property type="match status" value="1"/>
</dbReference>
<evidence type="ECO:0000259" key="1">
    <source>
        <dbReference type="Pfam" id="PF00425"/>
    </source>
</evidence>
<dbReference type="InterPro" id="IPR019999">
    <property type="entry name" value="Anth_synth_I-like"/>
</dbReference>
<dbReference type="Proteomes" id="UP000489600">
    <property type="component" value="Unassembled WGS sequence"/>
</dbReference>
<dbReference type="SUPFAM" id="SSF56322">
    <property type="entry name" value="ADC synthase"/>
    <property type="match status" value="1"/>
</dbReference>
<comment type="caution">
    <text evidence="2">The sequence shown here is derived from an EMBL/GenBank/DDBJ whole genome shotgun (WGS) entry which is preliminary data.</text>
</comment>
<proteinExistence type="predicted"/>
<accession>A0A565BWP9</accession>
<dbReference type="GO" id="GO:0000162">
    <property type="term" value="P:L-tryptophan biosynthetic process"/>
    <property type="evidence" value="ECO:0007669"/>
    <property type="project" value="TreeGrafter"/>
</dbReference>
<gene>
    <name evidence="2" type="ORF">ANE_LOCUS16266</name>
</gene>
<dbReference type="InterPro" id="IPR015890">
    <property type="entry name" value="Chorismate_C"/>
</dbReference>
<name>A0A565BWP9_9BRAS</name>
<dbReference type="PRINTS" id="PR00095">
    <property type="entry name" value="ANTSNTHASEI"/>
</dbReference>
<keyword evidence="3" id="KW-1185">Reference proteome</keyword>
<feature type="domain" description="Chorismate-utilising enzyme C-terminal" evidence="1">
    <location>
        <begin position="56"/>
        <end position="159"/>
    </location>
</feature>
<dbReference type="OrthoDB" id="1680390at2759"/>
<organism evidence="2 3">
    <name type="scientific">Arabis nemorensis</name>
    <dbReference type="NCBI Taxonomy" id="586526"/>
    <lineage>
        <taxon>Eukaryota</taxon>
        <taxon>Viridiplantae</taxon>
        <taxon>Streptophyta</taxon>
        <taxon>Embryophyta</taxon>
        <taxon>Tracheophyta</taxon>
        <taxon>Spermatophyta</taxon>
        <taxon>Magnoliopsida</taxon>
        <taxon>eudicotyledons</taxon>
        <taxon>Gunneridae</taxon>
        <taxon>Pentapetalae</taxon>
        <taxon>rosids</taxon>
        <taxon>malvids</taxon>
        <taxon>Brassicales</taxon>
        <taxon>Brassicaceae</taxon>
        <taxon>Arabideae</taxon>
        <taxon>Arabis</taxon>
    </lineage>
</organism>
<evidence type="ECO:0000313" key="3">
    <source>
        <dbReference type="Proteomes" id="UP000489600"/>
    </source>
</evidence>
<reference evidence="2" key="1">
    <citation type="submission" date="2019-07" db="EMBL/GenBank/DDBJ databases">
        <authorList>
            <person name="Dittberner H."/>
        </authorList>
    </citation>
    <scope>NUCLEOTIDE SEQUENCE [LARGE SCALE GENOMIC DNA]</scope>
</reference>
<sequence>MEIVAKENKVTVMDHVRGTVNTEEVEDPMVIPRRISETWKPQLIDDLPDAFWEQDCEQIRPLAGTARRGKSFEEDQMLEKKLLKDEKQCAERIMLVDLGRNDVGNVSRLLRIKYGVFLVSKNGSVKVERLMDIERYSHVMHISSTVTGELQENLTCWDASCGFTSWNR</sequence>
<dbReference type="PANTHER" id="PTHR11236">
    <property type="entry name" value="AMINOBENZOATE/ANTHRANILATE SYNTHASE"/>
    <property type="match status" value="1"/>
</dbReference>